<dbReference type="InterPro" id="IPR011009">
    <property type="entry name" value="Kinase-like_dom_sf"/>
</dbReference>
<protein>
    <recommendedName>
        <fullName evidence="19">Receptor protein-tyrosine kinase</fullName>
    </recommendedName>
</protein>
<dbReference type="CDD" id="cd11304">
    <property type="entry name" value="Cadherin_repeat"/>
    <property type="match status" value="1"/>
</dbReference>
<feature type="domain" description="EGF-like" evidence="17">
    <location>
        <begin position="1081"/>
        <end position="1116"/>
    </location>
</feature>
<keyword evidence="11" id="KW-0325">Glycoprotein</keyword>
<organism>
    <name type="scientific">Branchiostoma floridae</name>
    <name type="common">Florida lancelet</name>
    <name type="synonym">Amphioxus</name>
    <dbReference type="NCBI Taxonomy" id="7739"/>
    <lineage>
        <taxon>Eukaryota</taxon>
        <taxon>Metazoa</taxon>
        <taxon>Chordata</taxon>
        <taxon>Cephalochordata</taxon>
        <taxon>Leptocardii</taxon>
        <taxon>Amphioxiformes</taxon>
        <taxon>Branchiostomatidae</taxon>
        <taxon>Branchiostoma</taxon>
    </lineage>
</organism>
<dbReference type="Gene3D" id="2.170.300.10">
    <property type="entry name" value="Tie2 ligand-binding domain superfamily"/>
    <property type="match status" value="5"/>
</dbReference>
<dbReference type="Pfam" id="PF07714">
    <property type="entry name" value="PK_Tyr_Ser-Thr"/>
    <property type="match status" value="1"/>
</dbReference>
<dbReference type="FunFam" id="2.170.300.10:FF:000022">
    <property type="entry name" value="Uncharacterized protein"/>
    <property type="match status" value="2"/>
</dbReference>
<keyword evidence="8" id="KW-0472">Membrane</keyword>
<comment type="subcellular location">
    <subcellularLocation>
        <location evidence="1">Membrane</location>
        <topology evidence="1">Single-pass type I membrane protein</topology>
    </subcellularLocation>
</comment>
<feature type="domain" description="EGF-like" evidence="17">
    <location>
        <begin position="499"/>
        <end position="534"/>
    </location>
</feature>
<evidence type="ECO:0000256" key="5">
    <source>
        <dbReference type="ARBA" id="ARBA00022737"/>
    </source>
</evidence>
<keyword evidence="9" id="KW-0808">Transferase</keyword>
<dbReference type="InterPro" id="IPR001245">
    <property type="entry name" value="Ser-Thr/Tyr_kinase_cat_dom"/>
</dbReference>
<feature type="disulfide bond" evidence="13">
    <location>
        <begin position="524"/>
        <end position="533"/>
    </location>
</feature>
<comment type="caution">
    <text evidence="13">Lacks conserved residue(s) required for the propagation of feature annotation.</text>
</comment>
<evidence type="ECO:0000256" key="9">
    <source>
        <dbReference type="ARBA" id="ARBA00023137"/>
    </source>
</evidence>
<evidence type="ECO:0000256" key="6">
    <source>
        <dbReference type="ARBA" id="ARBA00022840"/>
    </source>
</evidence>
<dbReference type="Gene3D" id="2.60.40.60">
    <property type="entry name" value="Cadherins"/>
    <property type="match status" value="1"/>
</dbReference>
<evidence type="ECO:0000256" key="8">
    <source>
        <dbReference type="ARBA" id="ARBA00023136"/>
    </source>
</evidence>
<dbReference type="PROSITE" id="PS50011">
    <property type="entry name" value="PROTEIN_KINASE_DOM"/>
    <property type="match status" value="1"/>
</dbReference>
<evidence type="ECO:0000256" key="14">
    <source>
        <dbReference type="PROSITE-ProRule" id="PRU10141"/>
    </source>
</evidence>
<dbReference type="GO" id="GO:0004713">
    <property type="term" value="F:protein tyrosine kinase activity"/>
    <property type="evidence" value="ECO:0007669"/>
    <property type="project" value="UniProtKB-KW"/>
</dbReference>
<keyword evidence="2 13" id="KW-0245">EGF-like domain</keyword>
<feature type="signal peptide" evidence="15">
    <location>
        <begin position="1"/>
        <end position="22"/>
    </location>
</feature>
<dbReference type="PROSITE" id="PS00107">
    <property type="entry name" value="PROTEIN_KINASE_ATP"/>
    <property type="match status" value="1"/>
</dbReference>
<dbReference type="Pfam" id="PF12661">
    <property type="entry name" value="hEGF"/>
    <property type="match status" value="3"/>
</dbReference>
<dbReference type="InterPro" id="IPR020635">
    <property type="entry name" value="Tyr_kinase_cat_dom"/>
</dbReference>
<keyword evidence="7" id="KW-1133">Transmembrane helix</keyword>
<dbReference type="eggNOG" id="KOG1218">
    <property type="taxonomic scope" value="Eukaryota"/>
</dbReference>
<dbReference type="CDD" id="cd00192">
    <property type="entry name" value="PTKc"/>
    <property type="match status" value="1"/>
</dbReference>
<accession>C3ZIZ7</accession>
<dbReference type="PRINTS" id="PR00109">
    <property type="entry name" value="TYRKINASE"/>
</dbReference>
<keyword evidence="9" id="KW-0829">Tyrosine-protein kinase</keyword>
<dbReference type="Gene3D" id="1.10.510.10">
    <property type="entry name" value="Transferase(Phosphotransferase) domain 1"/>
    <property type="match status" value="1"/>
</dbReference>
<dbReference type="PROSITE" id="PS01186">
    <property type="entry name" value="EGF_2"/>
    <property type="match status" value="4"/>
</dbReference>
<dbReference type="Gene3D" id="3.30.200.20">
    <property type="entry name" value="Phosphorylase Kinase, domain 1"/>
    <property type="match status" value="1"/>
</dbReference>
<gene>
    <name evidence="18" type="ORF">BRAFLDRAFT_105268</name>
</gene>
<dbReference type="InterPro" id="IPR050122">
    <property type="entry name" value="RTK"/>
</dbReference>
<sequence length="1541" mass="171115">MATSFQALLVATCCFQLYFCVSTGIPGFAVSIPNFNVSVPENVAVGETIFSLPGTRAGEKAELPCAKMEGDPYGRFNVTKNCTIVVANPLDWSVQSAYLLTIRSGVHNTRVKVELSDVEDYPPVYNETCETPVRPESEMGDLLYRLQMSLEVVTTDGDIISGSQVYSNTSDLWKVKPPAEWQVQTDNDHCKVRIISYDTNADIQDSLDDLWNKDIFQLMCTSDSELSSIFIDLYDLKNWEPGLGPLRKYVPESWTDDNRNLGIVLMWSWSFPTTRTKSFSCDVPQDIKFTIRNRPILMAIEAYIQYLEIDLEPMGCPLGKYGFRCHKTCICKNGARCHGFNGACKCPPGWKGVACDIPKQDVSVTTTPSDPRDVYISADITFHCKAHHVDIGNMSVTFPNATKKVSFGTDEIDFDVPNIQPTNNGPYTCQVRDTRGNTLNTTFVLNVTNCATAPGTKGARCDEVCGCLQGASCDRWAGCVCPPGWTGTRCQTKCLEGTYGQDCARNCTCQNEASCSSSDGICDCTAGWYGRNCSKPCKDGRFGLQCQQVCTCKNSAVCSNVDGSCECVTPWTGQDCDQLETSRDEALLESLVPLGSLVLLVAIVMAILYKMRVLACSVPDISEEDKILFELRRMEQDLAQSLQPGWLGRWEKKIKHLTPGPLIGEGMFGLIRKGKLRTPKGELTIAAKTVRVEDSQSYRDFYREAAILVQTDNDDCNVRIIAYDTNADIQDSLGDLWNKDIFQLMCTSDSELSSIFIDLYDLKNWEPGLGPLRKYVPESWTDNNRDLGTVLMWFWSFPTTKPESFSCDVPQDIEFTIRNRPILMAIEAYIQYLEIDLEPMGCPLGKYGFRCHKTCICKNGARCHGFNGACKCPPGWKVHDIIRSFASIEYLDMRINPVGCPVGKYGFLCHKTCICKNGARCHGFNGACKCPPGWKGVACDIPKQDVSITTTPSDLRDIYISANIIFHCKAHHVDVRSMSVTFPNATKNVHFDVNEIYFVVPNIQPTNSGPYTCQVRDTRGNTLNTTFVLSVTNCAPDTKGARCDEVCGCLQGASCDRWAGCVCPPGWTGTRCQTKCPHGTYGQDCARICTCQNGASCGHSDGICDCTAGWYGRDCSKPCKDGRFGLLCQQVCTCENSAVCSNVDGSCACVTPWTGLDCGRLILPTYNSSQLETSRDEPLLQSLVPLGSLVLLVAIAMAILYKTGILACSAPDTGEEDKILFELRRMEQDLAQSLQPGWLGRWEKKIKHLTPGPLIGEGMFGLIRKGKLRTPKGELTIAAKTVRVEDSQSYRDFYREAAILVAVHQQRDGDCRESNIVRLFGLITKSAEKYILLEYAPKGDLLGFLRRSGNINEEGLLGNLLGYAVHVARALQELERLRIAHRDVAARNVLINADDVAKLADFGLARDVYATTQYVRCNRPGVDELLPLKWMALESIETGEYTCQSDVWSFGVLLWEIATLGKDPCYDGRMQLSFLQMVGILRQGIRLERPPGCPEDLYRLMRSCWRDVPDTRPTPEGIEERLLQLGRALLPYDVIEMETVL</sequence>
<dbReference type="SMART" id="SM00181">
    <property type="entry name" value="EGF"/>
    <property type="match status" value="9"/>
</dbReference>
<dbReference type="FunFam" id="2.60.40.60:FF:000273">
    <property type="entry name" value="Uncharacterized protein"/>
    <property type="match status" value="1"/>
</dbReference>
<dbReference type="InterPro" id="IPR000719">
    <property type="entry name" value="Prot_kinase_dom"/>
</dbReference>
<dbReference type="SMART" id="SM00219">
    <property type="entry name" value="TyrKc"/>
    <property type="match status" value="1"/>
</dbReference>
<reference evidence="18" key="1">
    <citation type="journal article" date="2008" name="Nature">
        <title>The amphioxus genome and the evolution of the chordate karyotype.</title>
        <authorList>
            <consortium name="US DOE Joint Genome Institute (JGI-PGF)"/>
            <person name="Putnam N.H."/>
            <person name="Butts T."/>
            <person name="Ferrier D.E.K."/>
            <person name="Furlong R.F."/>
            <person name="Hellsten U."/>
            <person name="Kawashima T."/>
            <person name="Robinson-Rechavi M."/>
            <person name="Shoguchi E."/>
            <person name="Terry A."/>
            <person name="Yu J.-K."/>
            <person name="Benito-Gutierrez E.L."/>
            <person name="Dubchak I."/>
            <person name="Garcia-Fernandez J."/>
            <person name="Gibson-Brown J.J."/>
            <person name="Grigoriev I.V."/>
            <person name="Horton A.C."/>
            <person name="de Jong P.J."/>
            <person name="Jurka J."/>
            <person name="Kapitonov V.V."/>
            <person name="Kohara Y."/>
            <person name="Kuroki Y."/>
            <person name="Lindquist E."/>
            <person name="Lucas S."/>
            <person name="Osoegawa K."/>
            <person name="Pennacchio L.A."/>
            <person name="Salamov A.A."/>
            <person name="Satou Y."/>
            <person name="Sauka-Spengler T."/>
            <person name="Schmutz J."/>
            <person name="Shin-I T."/>
            <person name="Toyoda A."/>
            <person name="Bronner-Fraser M."/>
            <person name="Fujiyama A."/>
            <person name="Holland L.Z."/>
            <person name="Holland P.W.H."/>
            <person name="Satoh N."/>
            <person name="Rokhsar D.S."/>
        </authorList>
    </citation>
    <scope>NUCLEOTIDE SEQUENCE [LARGE SCALE GENOMIC DNA]</scope>
    <source>
        <strain evidence="18">S238N-H82</strain>
        <tissue evidence="18">Testes</tissue>
    </source>
</reference>
<dbReference type="EMBL" id="GG666630">
    <property type="protein sequence ID" value="EEN47513.1"/>
    <property type="molecule type" value="Genomic_DNA"/>
</dbReference>
<dbReference type="InterPro" id="IPR036179">
    <property type="entry name" value="Ig-like_dom_sf"/>
</dbReference>
<keyword evidence="3" id="KW-0597">Phosphoprotein</keyword>
<evidence type="ECO:0000256" key="10">
    <source>
        <dbReference type="ARBA" id="ARBA00023157"/>
    </source>
</evidence>
<name>C3ZIZ7_BRAFL</name>
<dbReference type="PANTHER" id="PTHR24416">
    <property type="entry name" value="TYROSINE-PROTEIN KINASE RECEPTOR"/>
    <property type="match status" value="1"/>
</dbReference>
<dbReference type="eggNOG" id="KOG0200">
    <property type="taxonomic scope" value="Eukaryota"/>
</dbReference>
<dbReference type="SUPFAM" id="SSF56112">
    <property type="entry name" value="Protein kinase-like (PK-like)"/>
    <property type="match status" value="2"/>
</dbReference>
<evidence type="ECO:0000256" key="4">
    <source>
        <dbReference type="ARBA" id="ARBA00022692"/>
    </source>
</evidence>
<keyword evidence="5" id="KW-0677">Repeat</keyword>
<keyword evidence="9" id="KW-0418">Kinase</keyword>
<dbReference type="SMART" id="SM00409">
    <property type="entry name" value="IG"/>
    <property type="match status" value="2"/>
</dbReference>
<dbReference type="PANTHER" id="PTHR24416:SF617">
    <property type="entry name" value="RET ONCOGENE, ISOFORM A"/>
    <property type="match status" value="1"/>
</dbReference>
<evidence type="ECO:0000313" key="18">
    <source>
        <dbReference type="EMBL" id="EEN47513.1"/>
    </source>
</evidence>
<keyword evidence="4" id="KW-0812">Transmembrane</keyword>
<dbReference type="PROSITE" id="PS00022">
    <property type="entry name" value="EGF_1"/>
    <property type="match status" value="7"/>
</dbReference>
<dbReference type="FunFam" id="2.170.300.10:FF:000050">
    <property type="entry name" value="Uncharacterized protein"/>
    <property type="match status" value="2"/>
</dbReference>
<evidence type="ECO:0000256" key="7">
    <source>
        <dbReference type="ARBA" id="ARBA00022989"/>
    </source>
</evidence>
<dbReference type="InParanoid" id="C3ZIZ7"/>
<evidence type="ECO:0000256" key="3">
    <source>
        <dbReference type="ARBA" id="ARBA00022553"/>
    </source>
</evidence>
<dbReference type="SUPFAM" id="SSF48726">
    <property type="entry name" value="Immunoglobulin"/>
    <property type="match status" value="2"/>
</dbReference>
<feature type="binding site" evidence="14">
    <location>
        <position position="1280"/>
    </location>
    <ligand>
        <name>ATP</name>
        <dbReference type="ChEBI" id="CHEBI:30616"/>
    </ligand>
</feature>
<dbReference type="PROSITE" id="PS50026">
    <property type="entry name" value="EGF_3"/>
    <property type="match status" value="2"/>
</dbReference>
<dbReference type="GO" id="GO:0005524">
    <property type="term" value="F:ATP binding"/>
    <property type="evidence" value="ECO:0007669"/>
    <property type="project" value="UniProtKB-UniRule"/>
</dbReference>
<dbReference type="InterPro" id="IPR013032">
    <property type="entry name" value="EGF-like_CS"/>
</dbReference>
<keyword evidence="10 13" id="KW-1015">Disulfide bond</keyword>
<evidence type="ECO:0000259" key="16">
    <source>
        <dbReference type="PROSITE" id="PS50011"/>
    </source>
</evidence>
<keyword evidence="15" id="KW-0732">Signal</keyword>
<evidence type="ECO:0000256" key="11">
    <source>
        <dbReference type="ARBA" id="ARBA00023180"/>
    </source>
</evidence>
<keyword evidence="14" id="KW-0547">Nucleotide-binding</keyword>
<dbReference type="InterPro" id="IPR017441">
    <property type="entry name" value="Protein_kinase_ATP_BS"/>
</dbReference>
<dbReference type="InterPro" id="IPR000742">
    <property type="entry name" value="EGF"/>
</dbReference>
<proteinExistence type="predicted"/>
<evidence type="ECO:0000256" key="12">
    <source>
        <dbReference type="ARBA" id="ARBA00023319"/>
    </source>
</evidence>
<evidence type="ECO:0000259" key="17">
    <source>
        <dbReference type="PROSITE" id="PS50026"/>
    </source>
</evidence>
<evidence type="ECO:0000256" key="1">
    <source>
        <dbReference type="ARBA" id="ARBA00004479"/>
    </source>
</evidence>
<feature type="domain" description="Protein kinase" evidence="16">
    <location>
        <begin position="1249"/>
        <end position="1530"/>
    </location>
</feature>
<evidence type="ECO:0000256" key="13">
    <source>
        <dbReference type="PROSITE-ProRule" id="PRU00076"/>
    </source>
</evidence>
<keyword evidence="6 14" id="KW-0067">ATP-binding</keyword>
<dbReference type="FunFam" id="1.10.510.10:FF:000593">
    <property type="entry name" value="Uncharacterized protein"/>
    <property type="match status" value="1"/>
</dbReference>
<feature type="disulfide bond" evidence="13">
    <location>
        <begin position="1106"/>
        <end position="1115"/>
    </location>
</feature>
<feature type="chain" id="PRO_5002936887" description="Receptor protein-tyrosine kinase" evidence="15">
    <location>
        <begin position="23"/>
        <end position="1541"/>
    </location>
</feature>
<keyword evidence="12" id="KW-0393">Immunoglobulin domain</keyword>
<evidence type="ECO:0000256" key="15">
    <source>
        <dbReference type="SAM" id="SignalP"/>
    </source>
</evidence>
<dbReference type="InterPro" id="IPR003599">
    <property type="entry name" value="Ig_sub"/>
</dbReference>
<evidence type="ECO:0008006" key="19">
    <source>
        <dbReference type="Google" id="ProtNLM"/>
    </source>
</evidence>
<dbReference type="GO" id="GO:0016020">
    <property type="term" value="C:membrane"/>
    <property type="evidence" value="ECO:0007669"/>
    <property type="project" value="UniProtKB-SubCell"/>
</dbReference>
<dbReference type="PRINTS" id="PR00011">
    <property type="entry name" value="EGFLAMININ"/>
</dbReference>
<evidence type="ECO:0000256" key="2">
    <source>
        <dbReference type="ARBA" id="ARBA00022536"/>
    </source>
</evidence>